<evidence type="ECO:0000313" key="2">
    <source>
        <dbReference type="EMBL" id="MEB3965667.1"/>
    </source>
</evidence>
<keyword evidence="3" id="KW-1185">Reference proteome</keyword>
<evidence type="ECO:0000313" key="3">
    <source>
        <dbReference type="Proteomes" id="UP001352223"/>
    </source>
</evidence>
<reference evidence="2 3" key="1">
    <citation type="submission" date="2022-10" db="EMBL/GenBank/DDBJ databases">
        <authorList>
            <person name="Xie J."/>
            <person name="Shen N."/>
        </authorList>
    </citation>
    <scope>NUCLEOTIDE SEQUENCE [LARGE SCALE GENOMIC DNA]</scope>
    <source>
        <strain evidence="2 3">DSM 41681</strain>
    </source>
</reference>
<evidence type="ECO:0000256" key="1">
    <source>
        <dbReference type="SAM" id="MobiDB-lite"/>
    </source>
</evidence>
<organism evidence="2 3">
    <name type="scientific">Streptomyces kunmingensis</name>
    <dbReference type="NCBI Taxonomy" id="68225"/>
    <lineage>
        <taxon>Bacteria</taxon>
        <taxon>Bacillati</taxon>
        <taxon>Actinomycetota</taxon>
        <taxon>Actinomycetes</taxon>
        <taxon>Kitasatosporales</taxon>
        <taxon>Streptomycetaceae</taxon>
        <taxon>Streptomyces</taxon>
    </lineage>
</organism>
<name>A0ABU6CLZ2_9ACTN</name>
<sequence>MTETDRNEGLPVGVRLNQLPADGGGAPAGGQQRLASTPAAKRAAARAIEDHIEPDTKTAGDWADEDTSTAVKEFGPKDGHGWDTATALKSAHKTWGEQVNNLMHRLSAEKSSLRSANNILQGTDAGVRTQVRSSSSLDGF</sequence>
<feature type="region of interest" description="Disordered" evidence="1">
    <location>
        <begin position="1"/>
        <end position="45"/>
    </location>
</feature>
<dbReference type="Proteomes" id="UP001352223">
    <property type="component" value="Unassembled WGS sequence"/>
</dbReference>
<dbReference type="RefSeq" id="WP_324774135.1">
    <property type="nucleotide sequence ID" value="NZ_BAAATS010000030.1"/>
</dbReference>
<evidence type="ECO:0008006" key="4">
    <source>
        <dbReference type="Google" id="ProtNLM"/>
    </source>
</evidence>
<dbReference type="EMBL" id="JAOZYB010000334">
    <property type="protein sequence ID" value="MEB3965667.1"/>
    <property type="molecule type" value="Genomic_DNA"/>
</dbReference>
<comment type="caution">
    <text evidence="2">The sequence shown here is derived from an EMBL/GenBank/DDBJ whole genome shotgun (WGS) entry which is preliminary data.</text>
</comment>
<gene>
    <name evidence="2" type="ORF">OKJ48_36415</name>
</gene>
<proteinExistence type="predicted"/>
<protein>
    <recommendedName>
        <fullName evidence="4">Excreted virulence factor EspC, type VII ESX diderm</fullName>
    </recommendedName>
</protein>
<accession>A0ABU6CLZ2</accession>